<dbReference type="EMBL" id="JAGEOK010000041">
    <property type="protein sequence ID" value="MBO2444087.1"/>
    <property type="molecule type" value="Genomic_DNA"/>
</dbReference>
<evidence type="ECO:0000259" key="2">
    <source>
        <dbReference type="Pfam" id="PF04149"/>
    </source>
</evidence>
<protein>
    <submittedName>
        <fullName evidence="3">DUF397 domain-containing protein</fullName>
    </submittedName>
</protein>
<proteinExistence type="predicted"/>
<feature type="domain" description="DUF397" evidence="2">
    <location>
        <begin position="7"/>
        <end position="58"/>
    </location>
</feature>
<feature type="region of interest" description="Disordered" evidence="1">
    <location>
        <begin position="1"/>
        <end position="20"/>
    </location>
</feature>
<organism evidence="3 4">
    <name type="scientific">Actinomadura nitritigenes</name>
    <dbReference type="NCBI Taxonomy" id="134602"/>
    <lineage>
        <taxon>Bacteria</taxon>
        <taxon>Bacillati</taxon>
        <taxon>Actinomycetota</taxon>
        <taxon>Actinomycetes</taxon>
        <taxon>Streptosporangiales</taxon>
        <taxon>Thermomonosporaceae</taxon>
        <taxon>Actinomadura</taxon>
    </lineage>
</organism>
<comment type="caution">
    <text evidence="3">The sequence shown here is derived from an EMBL/GenBank/DDBJ whole genome shotgun (WGS) entry which is preliminary data.</text>
</comment>
<evidence type="ECO:0000256" key="1">
    <source>
        <dbReference type="SAM" id="MobiDB-lite"/>
    </source>
</evidence>
<accession>A0ABS3RCX7</accession>
<sequence>MDLNNISWRKSSHSTNNGGQCVELGALPNAVVARDSKDPDGPRLVFDRRAFAEFLTSVERWSPDGGGRVR</sequence>
<name>A0ABS3RCX7_9ACTN</name>
<dbReference type="Proteomes" id="UP000666915">
    <property type="component" value="Unassembled WGS sequence"/>
</dbReference>
<dbReference type="Pfam" id="PF04149">
    <property type="entry name" value="DUF397"/>
    <property type="match status" value="1"/>
</dbReference>
<dbReference type="RefSeq" id="WP_208272389.1">
    <property type="nucleotide sequence ID" value="NZ_BAAAGM010000063.1"/>
</dbReference>
<evidence type="ECO:0000313" key="3">
    <source>
        <dbReference type="EMBL" id="MBO2444087.1"/>
    </source>
</evidence>
<feature type="compositionally biased region" description="Polar residues" evidence="1">
    <location>
        <begin position="1"/>
        <end position="19"/>
    </location>
</feature>
<reference evidence="3 4" key="1">
    <citation type="submission" date="2021-03" db="EMBL/GenBank/DDBJ databases">
        <authorList>
            <person name="Kanchanasin P."/>
            <person name="Saeng-In P."/>
            <person name="Phongsopitanun W."/>
            <person name="Yuki M."/>
            <person name="Kudo T."/>
            <person name="Ohkuma M."/>
            <person name="Tanasupawat S."/>
        </authorList>
    </citation>
    <scope>NUCLEOTIDE SEQUENCE [LARGE SCALE GENOMIC DNA]</scope>
    <source>
        <strain evidence="3 4">L46</strain>
    </source>
</reference>
<gene>
    <name evidence="3" type="ORF">J4557_41865</name>
</gene>
<evidence type="ECO:0000313" key="4">
    <source>
        <dbReference type="Proteomes" id="UP000666915"/>
    </source>
</evidence>
<dbReference type="InterPro" id="IPR007278">
    <property type="entry name" value="DUF397"/>
</dbReference>
<keyword evidence="4" id="KW-1185">Reference proteome</keyword>